<evidence type="ECO:0000259" key="7">
    <source>
        <dbReference type="Pfam" id="PF01137"/>
    </source>
</evidence>
<feature type="active site" description="Tele-AMP-histidine intermediate" evidence="5">
    <location>
        <position position="373"/>
    </location>
</feature>
<dbReference type="Pfam" id="PF01137">
    <property type="entry name" value="RTC"/>
    <property type="match status" value="1"/>
</dbReference>
<accession>A0A419EN75</accession>
<evidence type="ECO:0000256" key="5">
    <source>
        <dbReference type="HAMAP-Rule" id="MF_00200"/>
    </source>
</evidence>
<comment type="caution">
    <text evidence="5">Lacks conserved residue(s) required for the propagation of feature annotation.</text>
</comment>
<dbReference type="InterPro" id="IPR023797">
    <property type="entry name" value="RNA3'_phos_cyclase_dom"/>
</dbReference>
<evidence type="ECO:0000313" key="9">
    <source>
        <dbReference type="EMBL" id="RJP64113.1"/>
    </source>
</evidence>
<comment type="caution">
    <text evidence="9">The sequence shown here is derived from an EMBL/GenBank/DDBJ whole genome shotgun (WGS) entry which is preliminary data.</text>
</comment>
<dbReference type="InterPro" id="IPR013791">
    <property type="entry name" value="RNA3'-term_phos_cycl_insert"/>
</dbReference>
<proteinExistence type="inferred from homology"/>
<organism evidence="9 10">
    <name type="scientific">Candidatus Abyssobacteria bacterium SURF_17</name>
    <dbReference type="NCBI Taxonomy" id="2093361"/>
    <lineage>
        <taxon>Bacteria</taxon>
        <taxon>Pseudomonadati</taxon>
        <taxon>Candidatus Hydrogenedentota</taxon>
        <taxon>Candidatus Abyssobacteria</taxon>
    </lineage>
</organism>
<dbReference type="AlphaFoldDB" id="A0A419EN75"/>
<name>A0A419EN75_9BACT</name>
<dbReference type="PANTHER" id="PTHR11096">
    <property type="entry name" value="RNA 3' TERMINAL PHOSPHATE CYCLASE"/>
    <property type="match status" value="1"/>
</dbReference>
<keyword evidence="5" id="KW-0067">ATP-binding</keyword>
<dbReference type="HAMAP" id="MF_00200">
    <property type="entry name" value="RTC"/>
    <property type="match status" value="1"/>
</dbReference>
<keyword evidence="5" id="KW-0963">Cytoplasm</keyword>
<dbReference type="SUPFAM" id="SSF52913">
    <property type="entry name" value="RNA 3'-terminal phosphate cyclase, RPTC, insert domain"/>
    <property type="match status" value="1"/>
</dbReference>
<feature type="binding site" evidence="5">
    <location>
        <position position="160"/>
    </location>
    <ligand>
        <name>ATP</name>
        <dbReference type="ChEBI" id="CHEBI:30616"/>
    </ligand>
</feature>
<gene>
    <name evidence="5 9" type="primary">rtcA</name>
    <name evidence="9" type="ORF">C4532_20040</name>
</gene>
<evidence type="ECO:0000256" key="2">
    <source>
        <dbReference type="ARBA" id="ARBA00022598"/>
    </source>
</evidence>
<dbReference type="InterPro" id="IPR037136">
    <property type="entry name" value="RNA3'_phos_cyclase_dom_sf"/>
</dbReference>
<dbReference type="InterPro" id="IPR000228">
    <property type="entry name" value="RNA3'_term_phos_cyc"/>
</dbReference>
<dbReference type="Gene3D" id="3.65.10.20">
    <property type="entry name" value="RNA 3'-terminal phosphate cyclase domain"/>
    <property type="match status" value="1"/>
</dbReference>
<dbReference type="GO" id="GO:0005524">
    <property type="term" value="F:ATP binding"/>
    <property type="evidence" value="ECO:0007669"/>
    <property type="project" value="UniProtKB-KW"/>
</dbReference>
<keyword evidence="3 5" id="KW-0547">Nucleotide-binding</keyword>
<evidence type="ECO:0000256" key="3">
    <source>
        <dbReference type="ARBA" id="ARBA00022741"/>
    </source>
</evidence>
<evidence type="ECO:0000256" key="1">
    <source>
        <dbReference type="ARBA" id="ARBA00009206"/>
    </source>
</evidence>
<evidence type="ECO:0000256" key="6">
    <source>
        <dbReference type="NCBIfam" id="TIGR03399"/>
    </source>
</evidence>
<dbReference type="GO" id="GO:0006396">
    <property type="term" value="P:RNA processing"/>
    <property type="evidence" value="ECO:0007669"/>
    <property type="project" value="UniProtKB-UniRule"/>
</dbReference>
<evidence type="ECO:0000256" key="4">
    <source>
        <dbReference type="ARBA" id="ARBA00024481"/>
    </source>
</evidence>
<comment type="function">
    <text evidence="5">Catalyzes the conversion of 3'-phosphate to a 2',3'-cyclic phosphodiester at the end of RNA. The mechanism of action of the enzyme occurs in 3 steps: (A) adenylation of the enzyme by ATP; (B) transfer of adenylate to an RNA-N3'P to produce RNA-N3'PP5'A; (C) and attack of the adjacent 2'-hydroxyl on the 3'-phosphorus in the diester linkage to produce the cyclic end product. The biological role of this enzyme is unknown but it is likely to function in some aspects of cellular RNA processing.</text>
</comment>
<dbReference type="NCBIfam" id="TIGR03399">
    <property type="entry name" value="RNA_3prim_cycl"/>
    <property type="match status" value="1"/>
</dbReference>
<dbReference type="Proteomes" id="UP000285961">
    <property type="component" value="Unassembled WGS sequence"/>
</dbReference>
<feature type="domain" description="RNA 3'-terminal phosphate cyclase insert" evidence="8">
    <location>
        <begin position="241"/>
        <end position="338"/>
    </location>
</feature>
<dbReference type="InterPro" id="IPR036553">
    <property type="entry name" value="RPTC_insert"/>
</dbReference>
<comment type="similarity">
    <text evidence="1 5">Belongs to the RNA 3'-terminal cyclase family. Type 1 subfamily.</text>
</comment>
<dbReference type="EC" id="6.5.1.4" evidence="5 6"/>
<dbReference type="Gene3D" id="3.30.360.20">
    <property type="entry name" value="RNA 3'-terminal phosphate cyclase, insert domain"/>
    <property type="match status" value="1"/>
</dbReference>
<dbReference type="GO" id="GO:0003963">
    <property type="term" value="F:RNA-3'-phosphate cyclase activity"/>
    <property type="evidence" value="ECO:0007669"/>
    <property type="project" value="UniProtKB-UniRule"/>
</dbReference>
<evidence type="ECO:0000259" key="8">
    <source>
        <dbReference type="Pfam" id="PF05189"/>
    </source>
</evidence>
<dbReference type="PANTHER" id="PTHR11096:SF0">
    <property type="entry name" value="RNA 3'-TERMINAL PHOSPHATE CYCLASE"/>
    <property type="match status" value="1"/>
</dbReference>
<feature type="domain" description="RNA 3'-terminal phosphate cyclase" evidence="7">
    <location>
        <begin position="68"/>
        <end position="391"/>
    </location>
</feature>
<sequence length="407" mass="43775">MESTHLSQEPKMQTNIHDCLWSVKHEGCASEGRQDACPSGVFRTYFSDMLSHREDKDQRLMVEIDGSYLEGGGAILRVAAGLSAVTGRPLRVSHIRAGRKNPGLRVQHLEGLKAIAALCSGRLVNARIRSTEIELHPGAIEAKELQVTISTAGSIGLLFQSLKLPICMAAGDVIVTVNGGATFAKWAPPVPYIQNVLLPVLGQMGYSAEIEIQRHGFYPIGGAETKIVAHPCRNLQPLSLTDVGVLKDIRGMSIASEHLQKPKVAERQAEAAMKLLRVKGLKATIESQYVDAACPGSGIVLWVHTSTGTVLGFDALGERGKPSELVGEEAARGLINAIESGAAVDNHLSDMLLIFIALARGKSAILCPKLTDHAKTNMYVIEKFLPVKFQIAEDRNTLIECSGSPPV</sequence>
<keyword evidence="2 5" id="KW-0436">Ligase</keyword>
<reference evidence="9 10" key="1">
    <citation type="journal article" date="2017" name="ISME J.">
        <title>Energy and carbon metabolisms in a deep terrestrial subsurface fluid microbial community.</title>
        <authorList>
            <person name="Momper L."/>
            <person name="Jungbluth S.P."/>
            <person name="Lee M.D."/>
            <person name="Amend J.P."/>
        </authorList>
    </citation>
    <scope>NUCLEOTIDE SEQUENCE [LARGE SCALE GENOMIC DNA]</scope>
    <source>
        <strain evidence="9">SURF_17</strain>
    </source>
</reference>
<comment type="subcellular location">
    <subcellularLocation>
        <location evidence="5">Cytoplasm</location>
    </subcellularLocation>
</comment>
<dbReference type="PIRSF" id="PIRSF005378">
    <property type="entry name" value="RNA3'_term_phos_cycl_euk"/>
    <property type="match status" value="1"/>
</dbReference>
<dbReference type="Pfam" id="PF05189">
    <property type="entry name" value="RTC_insert"/>
    <property type="match status" value="1"/>
</dbReference>
<dbReference type="EMBL" id="QZKI01000143">
    <property type="protein sequence ID" value="RJP64113.1"/>
    <property type="molecule type" value="Genomic_DNA"/>
</dbReference>
<evidence type="ECO:0000313" key="10">
    <source>
        <dbReference type="Proteomes" id="UP000285961"/>
    </source>
</evidence>
<dbReference type="InterPro" id="IPR017770">
    <property type="entry name" value="RNA3'_term_phos_cyc_type_1"/>
</dbReference>
<protein>
    <recommendedName>
        <fullName evidence="5 6">RNA 3'-terminal phosphate cyclase</fullName>
        <shortName evidence="5">RNA cyclase</shortName>
        <shortName evidence="5">RNA-3'-phosphate cyclase</shortName>
        <ecNumber evidence="5 6">6.5.1.4</ecNumber>
    </recommendedName>
</protein>
<dbReference type="SUPFAM" id="SSF55205">
    <property type="entry name" value="EPT/RTPC-like"/>
    <property type="match status" value="2"/>
</dbReference>
<dbReference type="InterPro" id="IPR013792">
    <property type="entry name" value="RNA3'P_cycl/enolpyr_Trfase_a/b"/>
</dbReference>
<comment type="catalytic activity">
    <reaction evidence="4 5">
        <text>a 3'-end 3'-phospho-ribonucleotide-RNA + ATP = a 3'-end 2',3'-cyclophospho-ribonucleotide-RNA + AMP + diphosphate</text>
        <dbReference type="Rhea" id="RHEA:23976"/>
        <dbReference type="Rhea" id="RHEA-COMP:10463"/>
        <dbReference type="Rhea" id="RHEA-COMP:10464"/>
        <dbReference type="ChEBI" id="CHEBI:30616"/>
        <dbReference type="ChEBI" id="CHEBI:33019"/>
        <dbReference type="ChEBI" id="CHEBI:83062"/>
        <dbReference type="ChEBI" id="CHEBI:83064"/>
        <dbReference type="ChEBI" id="CHEBI:456215"/>
        <dbReference type="EC" id="6.5.1.4"/>
    </reaction>
</comment>
<dbReference type="GO" id="GO:0005737">
    <property type="term" value="C:cytoplasm"/>
    <property type="evidence" value="ECO:0007669"/>
    <property type="project" value="UniProtKB-SubCell"/>
</dbReference>